<dbReference type="InterPro" id="IPR051790">
    <property type="entry name" value="Cytochrome_c-biogenesis_DsbD"/>
</dbReference>
<protein>
    <submittedName>
        <fullName evidence="2">Cytochrome c biogenesis protein CcdA</fullName>
    </submittedName>
</protein>
<feature type="transmembrane region" description="Helical" evidence="1">
    <location>
        <begin position="198"/>
        <end position="217"/>
    </location>
</feature>
<dbReference type="Proteomes" id="UP000294929">
    <property type="component" value="Unassembled WGS sequence"/>
</dbReference>
<feature type="transmembrane region" description="Helical" evidence="1">
    <location>
        <begin position="129"/>
        <end position="151"/>
    </location>
</feature>
<comment type="caution">
    <text evidence="2">The sequence shown here is derived from an EMBL/GenBank/DDBJ whole genome shotgun (WGS) entry which is preliminary data.</text>
</comment>
<keyword evidence="1" id="KW-0812">Transmembrane</keyword>
<evidence type="ECO:0000313" key="3">
    <source>
        <dbReference type="Proteomes" id="UP000294929"/>
    </source>
</evidence>
<dbReference type="PANTHER" id="PTHR31272:SF4">
    <property type="entry name" value="CYTOCHROME C-TYPE BIOGENESIS PROTEIN HI_1454-RELATED"/>
    <property type="match status" value="1"/>
</dbReference>
<feature type="transmembrane region" description="Helical" evidence="1">
    <location>
        <begin position="251"/>
        <end position="271"/>
    </location>
</feature>
<accession>A0A4R5WC87</accession>
<evidence type="ECO:0000256" key="1">
    <source>
        <dbReference type="SAM" id="Phobius"/>
    </source>
</evidence>
<organism evidence="2 3">
    <name type="scientific">Mycolicibacterium mucogenicum</name>
    <name type="common">Mycobacterium mucogenicum</name>
    <dbReference type="NCBI Taxonomy" id="56689"/>
    <lineage>
        <taxon>Bacteria</taxon>
        <taxon>Bacillati</taxon>
        <taxon>Actinomycetota</taxon>
        <taxon>Actinomycetes</taxon>
        <taxon>Mycobacteriales</taxon>
        <taxon>Mycobacteriaceae</taxon>
        <taxon>Mycolicibacterium</taxon>
    </lineage>
</organism>
<dbReference type="RefSeq" id="WP_133427443.1">
    <property type="nucleotide sequence ID" value="NZ_SDLO01000015.1"/>
</dbReference>
<dbReference type="EMBL" id="SDLO01000015">
    <property type="protein sequence ID" value="TDK87129.1"/>
    <property type="molecule type" value="Genomic_DNA"/>
</dbReference>
<dbReference type="PANTHER" id="PTHR31272">
    <property type="entry name" value="CYTOCHROME C-TYPE BIOGENESIS PROTEIN HI_1454-RELATED"/>
    <property type="match status" value="1"/>
</dbReference>
<feature type="transmembrane region" description="Helical" evidence="1">
    <location>
        <begin position="163"/>
        <end position="186"/>
    </location>
</feature>
<feature type="transmembrane region" description="Helical" evidence="1">
    <location>
        <begin position="6"/>
        <end position="30"/>
    </location>
</feature>
<reference evidence="2 3" key="1">
    <citation type="submission" date="2019-01" db="EMBL/GenBank/DDBJ databases">
        <title>High-quality-draft genome sequences of five non-tuberculosis mycobacteriaceae isolated from a nosocomial environment.</title>
        <authorList>
            <person name="Tiago I."/>
            <person name="Alarico S."/>
            <person name="Pereira S.G."/>
            <person name="Coelho C."/>
            <person name="Maranha A."/>
            <person name="Empadinhas N."/>
        </authorList>
    </citation>
    <scope>NUCLEOTIDE SEQUENCE [LARGE SCALE GENOMIC DNA]</scope>
    <source>
        <strain evidence="2 3">24AIII</strain>
    </source>
</reference>
<dbReference type="AlphaFoldDB" id="A0A4R5WC87"/>
<sequence>MNGLSLAFVAGVVAALNPCGFAMLPGYLALVAQSGRTGPAAALIRAVTATVVMALGFATVFAAFGVLAVSAADLVQRYLPWATLVIGVVLVIVGVGQVLGRPLVSLRLAGAAAGGAPDGRLGSMFGYGIAYALVSVSCTIAPFLAVTGIGLRDKNVGASAGYLGAYVGGFAALVGVLAVTAAVSGAAVADRLRGWTRWAPMIGGVLLVISGLYVAYYGGYELRLRGSIGADPVIASAGRIQQQLAGWAYRLPWPLAAAAITAAVVAVILGVRNRRRRHVARGRDS</sequence>
<keyword evidence="1" id="KW-1133">Transmembrane helix</keyword>
<evidence type="ECO:0000313" key="2">
    <source>
        <dbReference type="EMBL" id="TDK87129.1"/>
    </source>
</evidence>
<name>A0A4R5WC87_MYCMU</name>
<gene>
    <name evidence="2" type="ORF">EUA03_18120</name>
</gene>
<proteinExistence type="predicted"/>
<keyword evidence="1" id="KW-0472">Membrane</keyword>
<feature type="transmembrane region" description="Helical" evidence="1">
    <location>
        <begin position="78"/>
        <end position="99"/>
    </location>
</feature>
<feature type="transmembrane region" description="Helical" evidence="1">
    <location>
        <begin position="42"/>
        <end position="72"/>
    </location>
</feature>